<keyword evidence="4" id="KW-0399">Innate immunity</keyword>
<keyword evidence="5" id="KW-0391">Immunity</keyword>
<keyword evidence="10" id="KW-1185">Reference proteome</keyword>
<feature type="compositionally biased region" description="Polar residues" evidence="8">
    <location>
        <begin position="254"/>
        <end position="286"/>
    </location>
</feature>
<dbReference type="GO" id="GO:0005634">
    <property type="term" value="C:nucleus"/>
    <property type="evidence" value="ECO:0007669"/>
    <property type="project" value="UniProtKB-SubCell"/>
</dbReference>
<dbReference type="OrthoDB" id="661148at2759"/>
<dbReference type="SUPFAM" id="SSF46934">
    <property type="entry name" value="UBA-like"/>
    <property type="match status" value="1"/>
</dbReference>
<proteinExistence type="predicted"/>
<dbReference type="FunFam" id="2.60.40.10:FF:000289">
    <property type="entry name" value="Chromosome 6 open reading frame 106"/>
    <property type="match status" value="1"/>
</dbReference>
<evidence type="ECO:0000256" key="6">
    <source>
        <dbReference type="ARBA" id="ARBA00023242"/>
    </source>
</evidence>
<feature type="region of interest" description="Disordered" evidence="8">
    <location>
        <begin position="373"/>
        <end position="395"/>
    </location>
</feature>
<reference evidence="11" key="1">
    <citation type="submission" date="2025-08" db="UniProtKB">
        <authorList>
            <consortium name="RefSeq"/>
        </authorList>
    </citation>
    <scope>IDENTIFICATION</scope>
    <source>
        <tissue evidence="11">Gonad</tissue>
    </source>
</reference>
<dbReference type="InterPro" id="IPR032350">
    <property type="entry name" value="Nbr1_FW"/>
</dbReference>
<name>A0A6P4YPQ8_BRABE</name>
<dbReference type="GeneID" id="109471477"/>
<dbReference type="GO" id="GO:0045087">
    <property type="term" value="P:innate immune response"/>
    <property type="evidence" value="ECO:0007669"/>
    <property type="project" value="UniProtKB-KW"/>
</dbReference>
<organism evidence="10 11">
    <name type="scientific">Branchiostoma belcheri</name>
    <name type="common">Amphioxus</name>
    <dbReference type="NCBI Taxonomy" id="7741"/>
    <lineage>
        <taxon>Eukaryota</taxon>
        <taxon>Metazoa</taxon>
        <taxon>Chordata</taxon>
        <taxon>Cephalochordata</taxon>
        <taxon>Leptocardii</taxon>
        <taxon>Amphioxiformes</taxon>
        <taxon>Branchiostomatidae</taxon>
        <taxon>Branchiostoma</taxon>
    </lineage>
</organism>
<dbReference type="GO" id="GO:0000407">
    <property type="term" value="C:phagophore assembly site"/>
    <property type="evidence" value="ECO:0007669"/>
    <property type="project" value="TreeGrafter"/>
</dbReference>
<dbReference type="RefSeq" id="XP_019626368.1">
    <property type="nucleotide sequence ID" value="XM_019770809.1"/>
</dbReference>
<dbReference type="CDD" id="cd14349">
    <property type="entry name" value="UBA_CF106"/>
    <property type="match status" value="1"/>
</dbReference>
<accession>A0A6P4YPQ8</accession>
<dbReference type="PANTHER" id="PTHR20930">
    <property type="entry name" value="OVARIAN CARCINOMA ANTIGEN CA125-RELATED"/>
    <property type="match status" value="1"/>
</dbReference>
<evidence type="ECO:0000256" key="4">
    <source>
        <dbReference type="ARBA" id="ARBA00022588"/>
    </source>
</evidence>
<dbReference type="GO" id="GO:0043130">
    <property type="term" value="F:ubiquitin binding"/>
    <property type="evidence" value="ECO:0007669"/>
    <property type="project" value="TreeGrafter"/>
</dbReference>
<dbReference type="Pfam" id="PF16158">
    <property type="entry name" value="N_BRCA1_IG"/>
    <property type="match status" value="1"/>
</dbReference>
<feature type="compositionally biased region" description="Polar residues" evidence="8">
    <location>
        <begin position="216"/>
        <end position="242"/>
    </location>
</feature>
<dbReference type="FunFam" id="1.10.8.10:FF:000015">
    <property type="entry name" value="Chromosome 6 C6orf106 homolog"/>
    <property type="match status" value="1"/>
</dbReference>
<evidence type="ECO:0000256" key="3">
    <source>
        <dbReference type="ARBA" id="ARBA00022490"/>
    </source>
</evidence>
<keyword evidence="6" id="KW-0539">Nucleus</keyword>
<feature type="domain" description="Nbr1 FW" evidence="9">
    <location>
        <begin position="81"/>
        <end position="178"/>
    </location>
</feature>
<dbReference type="Gene3D" id="2.60.40.10">
    <property type="entry name" value="Immunoglobulins"/>
    <property type="match status" value="1"/>
</dbReference>
<dbReference type="InterPro" id="IPR013783">
    <property type="entry name" value="Ig-like_fold"/>
</dbReference>
<dbReference type="CDD" id="cd14947">
    <property type="entry name" value="NBR1_like"/>
    <property type="match status" value="1"/>
</dbReference>
<keyword evidence="3" id="KW-0963">Cytoplasm</keyword>
<evidence type="ECO:0000256" key="5">
    <source>
        <dbReference type="ARBA" id="ARBA00022859"/>
    </source>
</evidence>
<evidence type="ECO:0000313" key="11">
    <source>
        <dbReference type="RefSeq" id="XP_019626368.1"/>
    </source>
</evidence>
<evidence type="ECO:0000313" key="10">
    <source>
        <dbReference type="Proteomes" id="UP000515135"/>
    </source>
</evidence>
<dbReference type="PANTHER" id="PTHR20930:SF0">
    <property type="entry name" value="PROTEIN ILRUN"/>
    <property type="match status" value="1"/>
</dbReference>
<dbReference type="InterPro" id="IPR009060">
    <property type="entry name" value="UBA-like_sf"/>
</dbReference>
<evidence type="ECO:0000259" key="9">
    <source>
        <dbReference type="Pfam" id="PF16158"/>
    </source>
</evidence>
<protein>
    <recommendedName>
        <fullName evidence="7">Protein ILRUN</fullName>
    </recommendedName>
</protein>
<dbReference type="Proteomes" id="UP000515135">
    <property type="component" value="Unplaced"/>
</dbReference>
<dbReference type="AlphaFoldDB" id="A0A6P4YPQ8"/>
<dbReference type="GO" id="GO:0016236">
    <property type="term" value="P:macroautophagy"/>
    <property type="evidence" value="ECO:0007669"/>
    <property type="project" value="TreeGrafter"/>
</dbReference>
<dbReference type="InterPro" id="IPR039517">
    <property type="entry name" value="C6orf106_UBA-like"/>
</dbReference>
<dbReference type="KEGG" id="bbel:109471477"/>
<evidence type="ECO:0000256" key="2">
    <source>
        <dbReference type="ARBA" id="ARBA00004496"/>
    </source>
</evidence>
<evidence type="ECO:0000256" key="1">
    <source>
        <dbReference type="ARBA" id="ARBA00004123"/>
    </source>
</evidence>
<sequence>MEVDQDLEADFMQKFSAMGTTDREVLVAELQKLVNYQLNPSACAFFLDMNNWNLQAAVGAFYDLETPRQPLPNMSFVADITIGEGESVPPDTPFVKTWRIQNSGEEPWPAGACLRFLAGERLGPNDRVLVDSLDPKCITDVSVNMVSPSHAGVYQGQWRMCTPANLYFGEIIWVILTVEENGLLAVTQQMSTMGADLTTSPPLQAAENPFGRPLPGSQSNDQSQTLFGSPHQSGALSQSPFNSPVKIGQPESLPHQQHFGSPVQNHQSEVVSQNAVVPSTQSQQPSHLAFGSPAEFPVGSTVRLGERTVNGFSPTNQGAGESHEPFGVQNGAAQTFCSPVPSQTTAGGTVPIFQIQPTNSVRQQLFPANMAAATGQPLPLGHDSSVHNEEEDEDL</sequence>
<comment type="subcellular location">
    <subcellularLocation>
        <location evidence="2">Cytoplasm</location>
    </subcellularLocation>
    <subcellularLocation>
        <location evidence="1">Nucleus</location>
    </subcellularLocation>
</comment>
<evidence type="ECO:0000256" key="7">
    <source>
        <dbReference type="ARBA" id="ARBA00070744"/>
    </source>
</evidence>
<dbReference type="Gene3D" id="1.10.8.10">
    <property type="entry name" value="DNA helicase RuvA subunit, C-terminal domain"/>
    <property type="match status" value="1"/>
</dbReference>
<gene>
    <name evidence="11" type="primary">LOC109471477</name>
</gene>
<evidence type="ECO:0000256" key="8">
    <source>
        <dbReference type="SAM" id="MobiDB-lite"/>
    </source>
</evidence>
<feature type="region of interest" description="Disordered" evidence="8">
    <location>
        <begin position="195"/>
        <end position="289"/>
    </location>
</feature>
<dbReference type="Pfam" id="PF14555">
    <property type="entry name" value="UBA_4"/>
    <property type="match status" value="1"/>
</dbReference>